<name>A0A6V7WC81_MELEN</name>
<gene>
    <name evidence="1" type="ORF">MENT_LOCUS36973</name>
</gene>
<dbReference type="Proteomes" id="UP000580250">
    <property type="component" value="Unassembled WGS sequence"/>
</dbReference>
<sequence>MANTARNNFDDMLQDLAVRIDNMHKDFSPHKISLEVANHLLLSLWKAIAPVGVQALGQQRFNTYNDRKNMIGAGNSVPMLRTRASSMILILESLISTMKKITDGEYNGIKGKDLNTLRTEAITFMTATMVYN</sequence>
<protein>
    <submittedName>
        <fullName evidence="1">Uncharacterized protein</fullName>
    </submittedName>
</protein>
<organism evidence="1 2">
    <name type="scientific">Meloidogyne enterolobii</name>
    <name type="common">Root-knot nematode worm</name>
    <name type="synonym">Meloidogyne mayaguensis</name>
    <dbReference type="NCBI Taxonomy" id="390850"/>
    <lineage>
        <taxon>Eukaryota</taxon>
        <taxon>Metazoa</taxon>
        <taxon>Ecdysozoa</taxon>
        <taxon>Nematoda</taxon>
        <taxon>Chromadorea</taxon>
        <taxon>Rhabditida</taxon>
        <taxon>Tylenchina</taxon>
        <taxon>Tylenchomorpha</taxon>
        <taxon>Tylenchoidea</taxon>
        <taxon>Meloidogynidae</taxon>
        <taxon>Meloidogyninae</taxon>
        <taxon>Meloidogyne</taxon>
    </lineage>
</organism>
<reference evidence="1 2" key="1">
    <citation type="submission" date="2020-08" db="EMBL/GenBank/DDBJ databases">
        <authorList>
            <person name="Koutsovoulos G."/>
            <person name="Danchin GJ E."/>
        </authorList>
    </citation>
    <scope>NUCLEOTIDE SEQUENCE [LARGE SCALE GENOMIC DNA]</scope>
</reference>
<accession>A0A6V7WC81</accession>
<evidence type="ECO:0000313" key="2">
    <source>
        <dbReference type="Proteomes" id="UP000580250"/>
    </source>
</evidence>
<comment type="caution">
    <text evidence="1">The sequence shown here is derived from an EMBL/GenBank/DDBJ whole genome shotgun (WGS) entry which is preliminary data.</text>
</comment>
<dbReference type="EMBL" id="CAJEWN010000508">
    <property type="protein sequence ID" value="CAD2184607.1"/>
    <property type="molecule type" value="Genomic_DNA"/>
</dbReference>
<evidence type="ECO:0000313" key="1">
    <source>
        <dbReference type="EMBL" id="CAD2184607.1"/>
    </source>
</evidence>
<proteinExistence type="predicted"/>
<dbReference type="AlphaFoldDB" id="A0A6V7WC81"/>